<dbReference type="OrthoDB" id="75169at2759"/>
<feature type="signal peptide" evidence="4">
    <location>
        <begin position="1"/>
        <end position="17"/>
    </location>
</feature>
<comment type="caution">
    <text evidence="5">The sequence shown here is derived from an EMBL/GenBank/DDBJ whole genome shotgun (WGS) entry which is preliminary data.</text>
</comment>
<feature type="active site" evidence="3">
    <location>
        <position position="55"/>
    </location>
</feature>
<dbReference type="AlphaFoldDB" id="A0A835YQX5"/>
<gene>
    <name evidence="5" type="ORF">HYH03_000735</name>
</gene>
<name>A0A835YQX5_9CHLO</name>
<dbReference type="EMBL" id="JAEHOE010000001">
    <property type="protein sequence ID" value="KAG2502249.1"/>
    <property type="molecule type" value="Genomic_DNA"/>
</dbReference>
<evidence type="ECO:0000256" key="2">
    <source>
        <dbReference type="ARBA" id="ARBA00023235"/>
    </source>
</evidence>
<dbReference type="InterPro" id="IPR003719">
    <property type="entry name" value="Phenazine_PhzF-like"/>
</dbReference>
<keyword evidence="4" id="KW-0732">Signal</keyword>
<dbReference type="Gene3D" id="3.10.310.10">
    <property type="entry name" value="Diaminopimelate Epimerase, Chain A, domain 1"/>
    <property type="match status" value="2"/>
</dbReference>
<evidence type="ECO:0000313" key="5">
    <source>
        <dbReference type="EMBL" id="KAG2502249.1"/>
    </source>
</evidence>
<keyword evidence="6" id="KW-1185">Reference proteome</keyword>
<dbReference type="Pfam" id="PF02567">
    <property type="entry name" value="PhzC-PhzF"/>
    <property type="match status" value="2"/>
</dbReference>
<evidence type="ECO:0000256" key="1">
    <source>
        <dbReference type="ARBA" id="ARBA00008270"/>
    </source>
</evidence>
<comment type="similarity">
    <text evidence="1">Belongs to the PhzF family.</text>
</comment>
<protein>
    <submittedName>
        <fullName evidence="5">Uncharacterized protein</fullName>
    </submittedName>
</protein>
<dbReference type="SUPFAM" id="SSF54506">
    <property type="entry name" value="Diaminopimelate epimerase-like"/>
    <property type="match status" value="1"/>
</dbReference>
<dbReference type="GO" id="GO:0005737">
    <property type="term" value="C:cytoplasm"/>
    <property type="evidence" value="ECO:0007669"/>
    <property type="project" value="TreeGrafter"/>
</dbReference>
<reference evidence="5" key="1">
    <citation type="journal article" date="2020" name="bioRxiv">
        <title>Comparative genomics of Chlamydomonas.</title>
        <authorList>
            <person name="Craig R.J."/>
            <person name="Hasan A.R."/>
            <person name="Ness R.W."/>
            <person name="Keightley P.D."/>
        </authorList>
    </citation>
    <scope>NUCLEOTIDE SEQUENCE</scope>
    <source>
        <strain evidence="5">CCAP 11/70</strain>
    </source>
</reference>
<sequence>MARQLAGTRLPLFLVDAFASAPFGGNPAAVCLLGPGQALSDALRQRIAAEMNQTETAFVSVHESSTAAPGSDVFSSASAFRLRWFTPTTEVPCCGHATLASAAVLMEARGNTSPSIAFHTLSGVLTVRRASAAPAPAEPQPASPSLQLALSLPVYDPTDPLPTCAAPAGPLAAACCGPLRVLRAAFCGAGGLCYVLFEVEPGAEGPGAAEAALRSLKPDFGALLGAAPAEEVHGVIVCARTGAAGDSSEPEVVSRFFGPWMGINEDPVTGSAHAVLGPYWEERLRPAGAASGPGAPMRMRQVSPRGGDVLVAVRRGAAGGAEAHVEVAGPAVLVLEGSLRL</sequence>
<dbReference type="PIRSF" id="PIRSF016184">
    <property type="entry name" value="PhzC_PhzF"/>
    <property type="match status" value="1"/>
</dbReference>
<feature type="chain" id="PRO_5032443892" evidence="4">
    <location>
        <begin position="18"/>
        <end position="341"/>
    </location>
</feature>
<keyword evidence="2" id="KW-0413">Isomerase</keyword>
<dbReference type="PANTHER" id="PTHR13774:SF17">
    <property type="entry name" value="PHENAZINE BIOSYNTHESIS-LIKE DOMAIN-CONTAINING PROTEIN"/>
    <property type="match status" value="1"/>
</dbReference>
<dbReference type="GO" id="GO:0016853">
    <property type="term" value="F:isomerase activity"/>
    <property type="evidence" value="ECO:0007669"/>
    <property type="project" value="UniProtKB-KW"/>
</dbReference>
<proteinExistence type="inferred from homology"/>
<organism evidence="5 6">
    <name type="scientific">Edaphochlamys debaryana</name>
    <dbReference type="NCBI Taxonomy" id="47281"/>
    <lineage>
        <taxon>Eukaryota</taxon>
        <taxon>Viridiplantae</taxon>
        <taxon>Chlorophyta</taxon>
        <taxon>core chlorophytes</taxon>
        <taxon>Chlorophyceae</taxon>
        <taxon>CS clade</taxon>
        <taxon>Chlamydomonadales</taxon>
        <taxon>Chlamydomonadales incertae sedis</taxon>
        <taxon>Edaphochlamys</taxon>
    </lineage>
</organism>
<evidence type="ECO:0000256" key="3">
    <source>
        <dbReference type="PIRSR" id="PIRSR016184-1"/>
    </source>
</evidence>
<dbReference type="PANTHER" id="PTHR13774">
    <property type="entry name" value="PHENAZINE BIOSYNTHESIS PROTEIN"/>
    <property type="match status" value="1"/>
</dbReference>
<accession>A0A835YQX5</accession>
<evidence type="ECO:0000313" key="6">
    <source>
        <dbReference type="Proteomes" id="UP000612055"/>
    </source>
</evidence>
<evidence type="ECO:0000256" key="4">
    <source>
        <dbReference type="SAM" id="SignalP"/>
    </source>
</evidence>
<dbReference type="Proteomes" id="UP000612055">
    <property type="component" value="Unassembled WGS sequence"/>
</dbReference>